<evidence type="ECO:0000256" key="1">
    <source>
        <dbReference type="ARBA" id="ARBA00022729"/>
    </source>
</evidence>
<accession>A0A914AYM3</accession>
<dbReference type="GO" id="GO:0032222">
    <property type="term" value="P:regulation of synaptic transmission, cholinergic"/>
    <property type="evidence" value="ECO:0007669"/>
    <property type="project" value="InterPro"/>
</dbReference>
<dbReference type="Proteomes" id="UP000887568">
    <property type="component" value="Unplaced"/>
</dbReference>
<feature type="chain" id="PRO_5037092443" evidence="3">
    <location>
        <begin position="19"/>
        <end position="134"/>
    </location>
</feature>
<dbReference type="EnsemblMetazoa" id="XM_038213327.1">
    <property type="protein sequence ID" value="XP_038069255.1"/>
    <property type="gene ID" value="LOC119738431"/>
</dbReference>
<dbReference type="PANTHER" id="PTHR33562">
    <property type="entry name" value="ATILLA, ISOFORM B-RELATED-RELATED"/>
    <property type="match status" value="1"/>
</dbReference>
<keyword evidence="5" id="KW-1185">Reference proteome</keyword>
<sequence length="134" mass="13573">MKLLQLTLMLGLIGSIVGLQCYLCDDGLIGTSPGCLDPFNTSTTDPTVTKQTCPGGAYSCSKTYLGSTDLTFTVRGCLPTAGCASAGGCASAQYQGNEATICCCTGEFCNGAESVSVNLLTTAAVGLTALVFTL</sequence>
<dbReference type="GO" id="GO:0030431">
    <property type="term" value="P:sleep"/>
    <property type="evidence" value="ECO:0007669"/>
    <property type="project" value="InterPro"/>
</dbReference>
<dbReference type="PANTHER" id="PTHR33562:SF28">
    <property type="entry name" value="PROTEIN QUIVER"/>
    <property type="match status" value="1"/>
</dbReference>
<dbReference type="Pfam" id="PF17064">
    <property type="entry name" value="QVR"/>
    <property type="match status" value="1"/>
</dbReference>
<dbReference type="InterPro" id="IPR031424">
    <property type="entry name" value="QVR-like"/>
</dbReference>
<evidence type="ECO:0000256" key="3">
    <source>
        <dbReference type="SAM" id="SignalP"/>
    </source>
</evidence>
<dbReference type="OrthoDB" id="10187153at2759"/>
<reference evidence="4" key="1">
    <citation type="submission" date="2022-11" db="UniProtKB">
        <authorList>
            <consortium name="EnsemblMetazoa"/>
        </authorList>
    </citation>
    <scope>IDENTIFICATION</scope>
</reference>
<dbReference type="InterPro" id="IPR045860">
    <property type="entry name" value="Snake_toxin-like_sf"/>
</dbReference>
<organism evidence="4 5">
    <name type="scientific">Patiria miniata</name>
    <name type="common">Bat star</name>
    <name type="synonym">Asterina miniata</name>
    <dbReference type="NCBI Taxonomy" id="46514"/>
    <lineage>
        <taxon>Eukaryota</taxon>
        <taxon>Metazoa</taxon>
        <taxon>Echinodermata</taxon>
        <taxon>Eleutherozoa</taxon>
        <taxon>Asterozoa</taxon>
        <taxon>Asteroidea</taxon>
        <taxon>Valvatacea</taxon>
        <taxon>Valvatida</taxon>
        <taxon>Asterinidae</taxon>
        <taxon>Patiria</taxon>
    </lineage>
</organism>
<dbReference type="SUPFAM" id="SSF57302">
    <property type="entry name" value="Snake toxin-like"/>
    <property type="match status" value="1"/>
</dbReference>
<dbReference type="GeneID" id="119738431"/>
<feature type="signal peptide" evidence="3">
    <location>
        <begin position="1"/>
        <end position="18"/>
    </location>
</feature>
<dbReference type="RefSeq" id="XP_038069255.1">
    <property type="nucleotide sequence ID" value="XM_038213327.1"/>
</dbReference>
<evidence type="ECO:0000313" key="5">
    <source>
        <dbReference type="Proteomes" id="UP000887568"/>
    </source>
</evidence>
<name>A0A914AYM3_PATMI</name>
<evidence type="ECO:0000256" key="2">
    <source>
        <dbReference type="ARBA" id="ARBA00023180"/>
    </source>
</evidence>
<proteinExistence type="predicted"/>
<evidence type="ECO:0000313" key="4">
    <source>
        <dbReference type="EnsemblMetazoa" id="XP_038069255.1"/>
    </source>
</evidence>
<dbReference type="InterPro" id="IPR050975">
    <property type="entry name" value="Sleep_regulator"/>
</dbReference>
<protein>
    <submittedName>
        <fullName evidence="4">Uncharacterized protein</fullName>
    </submittedName>
</protein>
<keyword evidence="1 3" id="KW-0732">Signal</keyword>
<keyword evidence="2" id="KW-0325">Glycoprotein</keyword>
<dbReference type="AlphaFoldDB" id="A0A914AYM3"/>